<protein>
    <submittedName>
        <fullName evidence="1">Uncharacterized protein</fullName>
    </submittedName>
</protein>
<name>W4HNJ4_9RHOB</name>
<dbReference type="PATRIC" id="fig|1317118.6.peg.1256"/>
<dbReference type="Proteomes" id="UP000019063">
    <property type="component" value="Unassembled WGS sequence"/>
</dbReference>
<dbReference type="RefSeq" id="WP_338110908.1">
    <property type="nucleotide sequence ID" value="NZ_AQQW01000003.1"/>
</dbReference>
<organism evidence="1 2">
    <name type="scientific">Roseivivax marinus</name>
    <dbReference type="NCBI Taxonomy" id="1379903"/>
    <lineage>
        <taxon>Bacteria</taxon>
        <taxon>Pseudomonadati</taxon>
        <taxon>Pseudomonadota</taxon>
        <taxon>Alphaproteobacteria</taxon>
        <taxon>Rhodobacterales</taxon>
        <taxon>Roseobacteraceae</taxon>
        <taxon>Roseivivax</taxon>
    </lineage>
</organism>
<proteinExistence type="predicted"/>
<dbReference type="AlphaFoldDB" id="W4HNJ4"/>
<keyword evidence="2" id="KW-1185">Reference proteome</keyword>
<evidence type="ECO:0000313" key="1">
    <source>
        <dbReference type="EMBL" id="ETW13575.1"/>
    </source>
</evidence>
<dbReference type="STRING" id="1379903.ATO8_06081"/>
<gene>
    <name evidence="1" type="ORF">ATO8_06081</name>
</gene>
<accession>W4HNJ4</accession>
<dbReference type="EMBL" id="AQQW01000003">
    <property type="protein sequence ID" value="ETW13575.1"/>
    <property type="molecule type" value="Genomic_DNA"/>
</dbReference>
<sequence>MSAHDTGFLTAVPAPDDEIEGLVAGVAPEEWQILNTREAFYDRHDVTETIATDPAPSARVAVYAVPLDGSTMPHSAAPVLLSYVDVVIQGYLAVFGPEGVRRFAETTDGWDDAVFIDDRAAPRYPRAQLLTAEETALVDTTLAGLGVVPVRA</sequence>
<evidence type="ECO:0000313" key="2">
    <source>
        <dbReference type="Proteomes" id="UP000019063"/>
    </source>
</evidence>
<dbReference type="eggNOG" id="COG3703">
    <property type="taxonomic scope" value="Bacteria"/>
</dbReference>
<reference evidence="1 2" key="1">
    <citation type="journal article" date="2014" name="Antonie Van Leeuwenhoek">
        <title>Roseivivax atlanticus sp. nov., isolated from surface seawater of the Atlantic Ocean.</title>
        <authorList>
            <person name="Li G."/>
            <person name="Lai Q."/>
            <person name="Liu X."/>
            <person name="Sun F."/>
            <person name="Shao Z."/>
        </authorList>
    </citation>
    <scope>NUCLEOTIDE SEQUENCE [LARGE SCALE GENOMIC DNA]</scope>
    <source>
        <strain evidence="1 2">22II-s10s</strain>
    </source>
</reference>
<comment type="caution">
    <text evidence="1">The sequence shown here is derived from an EMBL/GenBank/DDBJ whole genome shotgun (WGS) entry which is preliminary data.</text>
</comment>